<dbReference type="EMBL" id="CAJOBF010003037">
    <property type="protein sequence ID" value="CAF4070500.1"/>
    <property type="molecule type" value="Genomic_DNA"/>
</dbReference>
<protein>
    <submittedName>
        <fullName evidence="1">Uncharacterized protein</fullName>
    </submittedName>
</protein>
<name>A0A819TVG6_9BILA</name>
<dbReference type="AlphaFoldDB" id="A0A819TVG6"/>
<accession>A0A819TVG6</accession>
<organism evidence="1 2">
    <name type="scientific">Rotaria magnacalcarata</name>
    <dbReference type="NCBI Taxonomy" id="392030"/>
    <lineage>
        <taxon>Eukaryota</taxon>
        <taxon>Metazoa</taxon>
        <taxon>Spiralia</taxon>
        <taxon>Gnathifera</taxon>
        <taxon>Rotifera</taxon>
        <taxon>Eurotatoria</taxon>
        <taxon>Bdelloidea</taxon>
        <taxon>Philodinida</taxon>
        <taxon>Philodinidae</taxon>
        <taxon>Rotaria</taxon>
    </lineage>
</organism>
<evidence type="ECO:0000313" key="1">
    <source>
        <dbReference type="EMBL" id="CAF4070500.1"/>
    </source>
</evidence>
<comment type="caution">
    <text evidence="1">The sequence shown here is derived from an EMBL/GenBank/DDBJ whole genome shotgun (WGS) entry which is preliminary data.</text>
</comment>
<sequence length="152" mass="17418">MIDERSAIPQEKEMLFTMHTVFCINEISQMHENSRLWEVQLTLTNDDDPQLAALTQCIQREIVDTNSVHTEISASQQLVGSASDLLRDPWDQSHSKQFQSVKIELWEQCDGKGLTLRRVCGNSAHCYARDISYWQCRPNGNCPAGKFDFIVK</sequence>
<dbReference type="Proteomes" id="UP000663842">
    <property type="component" value="Unassembled WGS sequence"/>
</dbReference>
<proteinExistence type="predicted"/>
<evidence type="ECO:0000313" key="2">
    <source>
        <dbReference type="Proteomes" id="UP000663842"/>
    </source>
</evidence>
<reference evidence="1" key="1">
    <citation type="submission" date="2021-02" db="EMBL/GenBank/DDBJ databases">
        <authorList>
            <person name="Nowell W R."/>
        </authorList>
    </citation>
    <scope>NUCLEOTIDE SEQUENCE</scope>
</reference>
<gene>
    <name evidence="1" type="ORF">UXM345_LOCUS20409</name>
</gene>